<evidence type="ECO:0000256" key="3">
    <source>
        <dbReference type="ARBA" id="ARBA00023015"/>
    </source>
</evidence>
<evidence type="ECO:0000313" key="8">
    <source>
        <dbReference type="Proteomes" id="UP001152604"/>
    </source>
</evidence>
<comment type="similarity">
    <text evidence="1">Belongs to the LysR transcriptional regulatory family.</text>
</comment>
<keyword evidence="5" id="KW-0804">Transcription</keyword>
<evidence type="ECO:0000256" key="1">
    <source>
        <dbReference type="ARBA" id="ARBA00009437"/>
    </source>
</evidence>
<evidence type="ECO:0000313" key="7">
    <source>
        <dbReference type="EMBL" id="CAH2402030.1"/>
    </source>
</evidence>
<accession>A0ABM9DZC3</accession>
<evidence type="ECO:0000256" key="4">
    <source>
        <dbReference type="ARBA" id="ARBA00023125"/>
    </source>
</evidence>
<dbReference type="PANTHER" id="PTHR30118:SF15">
    <property type="entry name" value="TRANSCRIPTIONAL REGULATORY PROTEIN"/>
    <property type="match status" value="1"/>
</dbReference>
<reference evidence="7" key="1">
    <citation type="submission" date="2022-03" db="EMBL/GenBank/DDBJ databases">
        <authorList>
            <person name="Brunel B."/>
        </authorList>
    </citation>
    <scope>NUCLEOTIDE SEQUENCE</scope>
    <source>
        <strain evidence="7">STM4922sample</strain>
    </source>
</reference>
<dbReference type="InterPro" id="IPR036388">
    <property type="entry name" value="WH-like_DNA-bd_sf"/>
</dbReference>
<gene>
    <name evidence="7" type="ORF">MES4922_30404</name>
</gene>
<dbReference type="Pfam" id="PF00126">
    <property type="entry name" value="HTH_1"/>
    <property type="match status" value="1"/>
</dbReference>
<protein>
    <recommendedName>
        <fullName evidence="6">HTH lysR-type domain-containing protein</fullName>
    </recommendedName>
</protein>
<evidence type="ECO:0000256" key="2">
    <source>
        <dbReference type="ARBA" id="ARBA00022458"/>
    </source>
</evidence>
<dbReference type="InterPro" id="IPR050389">
    <property type="entry name" value="LysR-type_TF"/>
</dbReference>
<dbReference type="InterPro" id="IPR036390">
    <property type="entry name" value="WH_DNA-bd_sf"/>
</dbReference>
<dbReference type="InterPro" id="IPR000847">
    <property type="entry name" value="LysR_HTH_N"/>
</dbReference>
<keyword evidence="2" id="KW-0536">Nodulation</keyword>
<keyword evidence="4" id="KW-0238">DNA-binding</keyword>
<dbReference type="EMBL" id="CAKXZS010000023">
    <property type="protein sequence ID" value="CAH2402030.1"/>
    <property type="molecule type" value="Genomic_DNA"/>
</dbReference>
<dbReference type="SUPFAM" id="SSF46785">
    <property type="entry name" value="Winged helix' DNA-binding domain"/>
    <property type="match status" value="1"/>
</dbReference>
<name>A0ABM9DZC3_9HYPH</name>
<dbReference type="RefSeq" id="WP_254026097.1">
    <property type="nucleotide sequence ID" value="NZ_CAKXZS010000023.1"/>
</dbReference>
<evidence type="ECO:0000256" key="5">
    <source>
        <dbReference type="ARBA" id="ARBA00023163"/>
    </source>
</evidence>
<keyword evidence="8" id="KW-1185">Reference proteome</keyword>
<sequence length="144" mass="15878">MNLASIDLNLLVAFDALLSEGSVSGAAARIGLSQPAMSKRLAHLRRLFADDLFVRHADGVRPTEKALDLADPIRAALRQIQDALGGFGQFSPERWGRIFRIATTDHIAATLMPMLRSVQRRRECRSSCAAYTDRKSSIVSTRAR</sequence>
<dbReference type="PROSITE" id="PS50931">
    <property type="entry name" value="HTH_LYSR"/>
    <property type="match status" value="1"/>
</dbReference>
<organism evidence="7 8">
    <name type="scientific">Mesorhizobium ventifaucium</name>
    <dbReference type="NCBI Taxonomy" id="666020"/>
    <lineage>
        <taxon>Bacteria</taxon>
        <taxon>Pseudomonadati</taxon>
        <taxon>Pseudomonadota</taxon>
        <taxon>Alphaproteobacteria</taxon>
        <taxon>Hyphomicrobiales</taxon>
        <taxon>Phyllobacteriaceae</taxon>
        <taxon>Mesorhizobium</taxon>
    </lineage>
</organism>
<proteinExistence type="inferred from homology"/>
<comment type="caution">
    <text evidence="7">The sequence shown here is derived from an EMBL/GenBank/DDBJ whole genome shotgun (WGS) entry which is preliminary data.</text>
</comment>
<dbReference type="PRINTS" id="PR00039">
    <property type="entry name" value="HTHLYSR"/>
</dbReference>
<dbReference type="Proteomes" id="UP001152604">
    <property type="component" value="Unassembled WGS sequence"/>
</dbReference>
<evidence type="ECO:0000259" key="6">
    <source>
        <dbReference type="PROSITE" id="PS50931"/>
    </source>
</evidence>
<keyword evidence="3" id="KW-0805">Transcription regulation</keyword>
<dbReference type="Gene3D" id="1.10.10.10">
    <property type="entry name" value="Winged helix-like DNA-binding domain superfamily/Winged helix DNA-binding domain"/>
    <property type="match status" value="1"/>
</dbReference>
<dbReference type="PANTHER" id="PTHR30118">
    <property type="entry name" value="HTH-TYPE TRANSCRIPTIONAL REGULATOR LEUO-RELATED"/>
    <property type="match status" value="1"/>
</dbReference>
<feature type="domain" description="HTH lysR-type" evidence="6">
    <location>
        <begin position="6"/>
        <end position="63"/>
    </location>
</feature>